<dbReference type="Gene3D" id="3.30.1150.10">
    <property type="match status" value="1"/>
</dbReference>
<reference evidence="3 4" key="1">
    <citation type="submission" date="2017-07" db="EMBL/GenBank/DDBJ databases">
        <title>Flavobacterium cyanobacteriorum sp. nov., isolated from cyanobacterial aggregates in a eutrophic lake.</title>
        <authorList>
            <person name="Cai H."/>
        </authorList>
    </citation>
    <scope>NUCLEOTIDE SEQUENCE [LARGE SCALE GENOMIC DNA]</scope>
    <source>
        <strain evidence="3 4">TH021</strain>
    </source>
</reference>
<evidence type="ECO:0000256" key="1">
    <source>
        <dbReference type="SAM" id="SignalP"/>
    </source>
</evidence>
<dbReference type="Proteomes" id="UP000216605">
    <property type="component" value="Unassembled WGS sequence"/>
</dbReference>
<evidence type="ECO:0000313" key="3">
    <source>
        <dbReference type="EMBL" id="OYQ39546.1"/>
    </source>
</evidence>
<keyword evidence="1" id="KW-0732">Signal</keyword>
<dbReference type="EMBL" id="NOXV01000210">
    <property type="protein sequence ID" value="OYQ39546.1"/>
    <property type="molecule type" value="Genomic_DNA"/>
</dbReference>
<keyword evidence="4" id="KW-1185">Reference proteome</keyword>
<dbReference type="OrthoDB" id="1095452at2"/>
<sequence>MKKIILLLLFLFSSICFSQEREAEETVYEASEVTVQPEYTGGQNQFFSYIHKNLKVPVNAAKGTHKIIVSFIVEKDGSMSEITIVKDPGFGLGRETLRLFNTIPEKWEPGYLDNKPVRVKYNVPITVNIK</sequence>
<feature type="signal peptide" evidence="1">
    <location>
        <begin position="1"/>
        <end position="18"/>
    </location>
</feature>
<protein>
    <recommendedName>
        <fullName evidence="2">TonB C-terminal domain-containing protein</fullName>
    </recommendedName>
</protein>
<organism evidence="3 4">
    <name type="scientific">Flavobacterium cyanobacteriorum</name>
    <dbReference type="NCBI Taxonomy" id="2022802"/>
    <lineage>
        <taxon>Bacteria</taxon>
        <taxon>Pseudomonadati</taxon>
        <taxon>Bacteroidota</taxon>
        <taxon>Flavobacteriia</taxon>
        <taxon>Flavobacteriales</taxon>
        <taxon>Flavobacteriaceae</taxon>
        <taxon>Flavobacterium</taxon>
    </lineage>
</organism>
<feature type="chain" id="PRO_5012852638" description="TonB C-terminal domain-containing protein" evidence="1">
    <location>
        <begin position="19"/>
        <end position="130"/>
    </location>
</feature>
<dbReference type="AlphaFoldDB" id="A0A255ZDJ0"/>
<dbReference type="SUPFAM" id="SSF74653">
    <property type="entry name" value="TolA/TonB C-terminal domain"/>
    <property type="match status" value="1"/>
</dbReference>
<dbReference type="GO" id="GO:0055085">
    <property type="term" value="P:transmembrane transport"/>
    <property type="evidence" value="ECO:0007669"/>
    <property type="project" value="InterPro"/>
</dbReference>
<feature type="domain" description="TonB C-terminal" evidence="2">
    <location>
        <begin position="66"/>
        <end position="126"/>
    </location>
</feature>
<name>A0A255ZDJ0_9FLAO</name>
<evidence type="ECO:0000259" key="2">
    <source>
        <dbReference type="Pfam" id="PF03544"/>
    </source>
</evidence>
<comment type="caution">
    <text evidence="3">The sequence shown here is derived from an EMBL/GenBank/DDBJ whole genome shotgun (WGS) entry which is preliminary data.</text>
</comment>
<dbReference type="InterPro" id="IPR037682">
    <property type="entry name" value="TonB_C"/>
</dbReference>
<dbReference type="RefSeq" id="WP_094413113.1">
    <property type="nucleotide sequence ID" value="NZ_NOXV01000210.1"/>
</dbReference>
<dbReference type="Pfam" id="PF03544">
    <property type="entry name" value="TonB_C"/>
    <property type="match status" value="1"/>
</dbReference>
<proteinExistence type="predicted"/>
<gene>
    <name evidence="3" type="ORF">CHU92_04705</name>
</gene>
<accession>A0A255ZDJ0</accession>
<evidence type="ECO:0000313" key="4">
    <source>
        <dbReference type="Proteomes" id="UP000216605"/>
    </source>
</evidence>